<keyword evidence="6" id="KW-1185">Reference proteome</keyword>
<sequence>MTRLNISVLLLLLVTIAGSGIGLINAKPCTSKELGVFIDVSGLVSKCLQDSKLNFQVPPRSSLSKSQQSALCKSKACQEMIGSMDDLDIPNCEATFDKKNMTLQTSLDKFVSSCDTTTPAPSPMKRRKSFESSSSGSGSFSKRNRYTNMAAVVQFGTPQQLVVLLAIGILSLGLLLP</sequence>
<dbReference type="Proteomes" id="UP000709295">
    <property type="component" value="Unassembled WGS sequence"/>
</dbReference>
<protein>
    <recommendedName>
        <fullName evidence="1">Elicitin</fullName>
    </recommendedName>
</protein>
<keyword evidence="1" id="KW-1015">Disulfide bond</keyword>
<evidence type="ECO:0000256" key="3">
    <source>
        <dbReference type="SAM" id="Phobius"/>
    </source>
</evidence>
<dbReference type="SMART" id="SM01187">
    <property type="entry name" value="Elicitin"/>
    <property type="match status" value="1"/>
</dbReference>
<dbReference type="GO" id="GO:0052040">
    <property type="term" value="P:symbiont-mediated perturbation of host programmed cell death"/>
    <property type="evidence" value="ECO:0007669"/>
    <property type="project" value="UniProtKB-UniRule"/>
</dbReference>
<comment type="subcellular location">
    <subcellularLocation>
        <location evidence="1">Secreted</location>
    </subcellularLocation>
</comment>
<comment type="caution">
    <text evidence="5">The sequence shown here is derived from an EMBL/GenBank/DDBJ whole genome shotgun (WGS) entry which is preliminary data.</text>
</comment>
<evidence type="ECO:0000256" key="1">
    <source>
        <dbReference type="RuleBase" id="RU368111"/>
    </source>
</evidence>
<keyword evidence="3" id="KW-0472">Membrane</keyword>
<feature type="signal peptide" evidence="4">
    <location>
        <begin position="1"/>
        <end position="26"/>
    </location>
</feature>
<dbReference type="GO" id="GO:0005576">
    <property type="term" value="C:extracellular region"/>
    <property type="evidence" value="ECO:0007669"/>
    <property type="project" value="UniProtKB-SubCell"/>
</dbReference>
<feature type="region of interest" description="Disordered" evidence="2">
    <location>
        <begin position="114"/>
        <end position="140"/>
    </location>
</feature>
<keyword evidence="1" id="KW-0964">Secreted</keyword>
<keyword evidence="3" id="KW-0812">Transmembrane</keyword>
<keyword evidence="3" id="KW-1133">Transmembrane helix</keyword>
<keyword evidence="4" id="KW-0732">Signal</keyword>
<dbReference type="Pfam" id="PF00964">
    <property type="entry name" value="Elicitin"/>
    <property type="match status" value="1"/>
</dbReference>
<keyword evidence="1" id="KW-0928">Hypersensitive response elicitation</keyword>
<evidence type="ECO:0000256" key="2">
    <source>
        <dbReference type="SAM" id="MobiDB-lite"/>
    </source>
</evidence>
<reference evidence="5" key="1">
    <citation type="submission" date="2021-01" db="EMBL/GenBank/DDBJ databases">
        <title>Phytophthora aleatoria, a newly-described species from Pinus radiata is distinct from Phytophthora cactorum isolates based on comparative genomics.</title>
        <authorList>
            <person name="Mcdougal R."/>
            <person name="Panda P."/>
            <person name="Williams N."/>
            <person name="Studholme D.J."/>
        </authorList>
    </citation>
    <scope>NUCLEOTIDE SEQUENCE</scope>
    <source>
        <strain evidence="5">NZFS 4037</strain>
    </source>
</reference>
<feature type="transmembrane region" description="Helical" evidence="3">
    <location>
        <begin position="158"/>
        <end position="176"/>
    </location>
</feature>
<accession>A0A8J5IUR4</accession>
<dbReference type="EMBL" id="JAENGY010000061">
    <property type="protein sequence ID" value="KAG6975479.1"/>
    <property type="molecule type" value="Genomic_DNA"/>
</dbReference>
<feature type="chain" id="PRO_5035194823" description="Elicitin" evidence="4">
    <location>
        <begin position="27"/>
        <end position="177"/>
    </location>
</feature>
<evidence type="ECO:0000313" key="6">
    <source>
        <dbReference type="Proteomes" id="UP000709295"/>
    </source>
</evidence>
<evidence type="ECO:0000313" key="5">
    <source>
        <dbReference type="EMBL" id="KAG6975479.1"/>
    </source>
</evidence>
<comment type="function">
    <text evidence="1">Induces local and distal defense responses (incompatible hypersensitive reaction) in plants from the solanaceae and cruciferae families. Elicits leaf necrosis and causes the accumulation of pathogenesis-related proteins. Might interact with the lipidic molecules of the plasma membrane.</text>
</comment>
<dbReference type="AlphaFoldDB" id="A0A8J5IUR4"/>
<name>A0A8J5IUR4_9STRA</name>
<evidence type="ECO:0000256" key="4">
    <source>
        <dbReference type="SAM" id="SignalP"/>
    </source>
</evidence>
<feature type="compositionally biased region" description="Low complexity" evidence="2">
    <location>
        <begin position="131"/>
        <end position="140"/>
    </location>
</feature>
<comment type="similarity">
    <text evidence="1">Belongs to the elicitin family.</text>
</comment>
<proteinExistence type="inferred from homology"/>
<dbReference type="InterPro" id="IPR002200">
    <property type="entry name" value="Elicitin"/>
</dbReference>
<organism evidence="5 6">
    <name type="scientific">Phytophthora aleatoria</name>
    <dbReference type="NCBI Taxonomy" id="2496075"/>
    <lineage>
        <taxon>Eukaryota</taxon>
        <taxon>Sar</taxon>
        <taxon>Stramenopiles</taxon>
        <taxon>Oomycota</taxon>
        <taxon>Peronosporomycetes</taxon>
        <taxon>Peronosporales</taxon>
        <taxon>Peronosporaceae</taxon>
        <taxon>Phytophthora</taxon>
    </lineage>
</organism>
<gene>
    <name evidence="5" type="ORF">JG688_00002330</name>
</gene>